<sequence>MRKKKIMIVGANRSGKTTLAHALNEDTSPVKRTQDIIYGKRTIDIPGSYLESPWMYKHIIAAAQDASEVLFLVDQSSKREMYSPGFANVFLCPVTGVITKSDKAPENETFCISQLKMAGVSEPYFKVCVPDGSGLEALIQHLSKFRR</sequence>
<dbReference type="SUPFAM" id="SSF52540">
    <property type="entry name" value="P-loop containing nucleoside triphosphate hydrolases"/>
    <property type="match status" value="1"/>
</dbReference>
<evidence type="ECO:0000256" key="1">
    <source>
        <dbReference type="PIRNR" id="PIRNR036409"/>
    </source>
</evidence>
<evidence type="ECO:0000313" key="3">
    <source>
        <dbReference type="Proteomes" id="UP000482209"/>
    </source>
</evidence>
<dbReference type="InterPro" id="IPR012381">
    <property type="entry name" value="EutP_PduV"/>
</dbReference>
<dbReference type="PANTHER" id="PTHR40453:SF1">
    <property type="entry name" value="PROTEIN YOEF"/>
    <property type="match status" value="1"/>
</dbReference>
<dbReference type="GO" id="GO:0005524">
    <property type="term" value="F:ATP binding"/>
    <property type="evidence" value="ECO:0007669"/>
    <property type="project" value="UniProtKB-UniRule"/>
</dbReference>
<dbReference type="EMBL" id="VUMT01000009">
    <property type="protein sequence ID" value="MSS63722.1"/>
    <property type="molecule type" value="Genomic_DNA"/>
</dbReference>
<dbReference type="PIRSF" id="PIRSF036409">
    <property type="entry name" value="EutP_PduV"/>
    <property type="match status" value="1"/>
</dbReference>
<reference evidence="2 3" key="1">
    <citation type="submission" date="2019-08" db="EMBL/GenBank/DDBJ databases">
        <title>In-depth cultivation of the pig gut microbiome towards novel bacterial diversity and tailored functional studies.</title>
        <authorList>
            <person name="Wylensek D."/>
            <person name="Hitch T.C.A."/>
            <person name="Clavel T."/>
        </authorList>
    </citation>
    <scope>NUCLEOTIDE SEQUENCE [LARGE SCALE GENOMIC DNA]</scope>
    <source>
        <strain evidence="2 3">WCA-693-APC-MOT-I</strain>
    </source>
</reference>
<keyword evidence="3" id="KW-1185">Reference proteome</keyword>
<dbReference type="InterPro" id="IPR027417">
    <property type="entry name" value="P-loop_NTPase"/>
</dbReference>
<accession>A0A6L5XY79</accession>
<dbReference type="Gene3D" id="3.40.50.300">
    <property type="entry name" value="P-loop containing nucleotide triphosphate hydrolases"/>
    <property type="match status" value="1"/>
</dbReference>
<dbReference type="Proteomes" id="UP000482209">
    <property type="component" value="Unassembled WGS sequence"/>
</dbReference>
<dbReference type="CDD" id="cd00882">
    <property type="entry name" value="Ras_like_GTPase"/>
    <property type="match status" value="1"/>
</dbReference>
<gene>
    <name evidence="2" type="ORF">FYJ58_07500</name>
</gene>
<dbReference type="PANTHER" id="PTHR40453">
    <property type="entry name" value="PROTEIN YOEF"/>
    <property type="match status" value="1"/>
</dbReference>
<organism evidence="2 3">
    <name type="scientific">Velocimicrobium porci</name>
    <dbReference type="NCBI Taxonomy" id="2606634"/>
    <lineage>
        <taxon>Bacteria</taxon>
        <taxon>Bacillati</taxon>
        <taxon>Bacillota</taxon>
        <taxon>Clostridia</taxon>
        <taxon>Lachnospirales</taxon>
        <taxon>Lachnospiraceae</taxon>
        <taxon>Velocimicrobium</taxon>
    </lineage>
</organism>
<comment type="similarity">
    <text evidence="1">Belongs to the EutP/PduV family.</text>
</comment>
<protein>
    <submittedName>
        <fullName evidence="2">Ethanolamine utilization protein EutP</fullName>
    </submittedName>
</protein>
<dbReference type="Pfam" id="PF10662">
    <property type="entry name" value="PduV-EutP"/>
    <property type="match status" value="1"/>
</dbReference>
<keyword evidence="1" id="KW-0547">Nucleotide-binding</keyword>
<name>A0A6L5XY79_9FIRM</name>
<comment type="caution">
    <text evidence="2">The sequence shown here is derived from an EMBL/GenBank/DDBJ whole genome shotgun (WGS) entry which is preliminary data.</text>
</comment>
<dbReference type="GO" id="GO:0006576">
    <property type="term" value="P:biogenic amine metabolic process"/>
    <property type="evidence" value="ECO:0007669"/>
    <property type="project" value="InterPro"/>
</dbReference>
<proteinExistence type="inferred from homology"/>
<evidence type="ECO:0000313" key="2">
    <source>
        <dbReference type="EMBL" id="MSS63722.1"/>
    </source>
</evidence>
<dbReference type="AlphaFoldDB" id="A0A6L5XY79"/>